<dbReference type="GO" id="GO:0043139">
    <property type="term" value="F:5'-3' DNA helicase activity"/>
    <property type="evidence" value="ECO:0007669"/>
    <property type="project" value="UniProtKB-UniRule"/>
</dbReference>
<dbReference type="InterPro" id="IPR049550">
    <property type="entry name" value="RecD_N"/>
</dbReference>
<dbReference type="AlphaFoldDB" id="A0A916SYQ6"/>
<evidence type="ECO:0000256" key="8">
    <source>
        <dbReference type="ARBA" id="ARBA00023125"/>
    </source>
</evidence>
<feature type="region of interest" description="Disordered" evidence="12">
    <location>
        <begin position="76"/>
        <end position="120"/>
    </location>
</feature>
<dbReference type="GO" id="GO:0000724">
    <property type="term" value="P:double-strand break repair via homologous recombination"/>
    <property type="evidence" value="ECO:0007669"/>
    <property type="project" value="UniProtKB-UniRule"/>
</dbReference>
<evidence type="ECO:0000256" key="7">
    <source>
        <dbReference type="ARBA" id="ARBA00022840"/>
    </source>
</evidence>
<dbReference type="InterPro" id="IPR050534">
    <property type="entry name" value="Coronavir_polyprotein_1ab"/>
</dbReference>
<keyword evidence="5 11" id="KW-0347">Helicase</keyword>
<dbReference type="EMBL" id="BMHI01000002">
    <property type="protein sequence ID" value="GGB24017.1"/>
    <property type="molecule type" value="Genomic_DNA"/>
</dbReference>
<accession>A0A916SYQ6</accession>
<comment type="subunit">
    <text evidence="11">Heterotrimer of RecB, RecC and RecD. All subunits contribute to DNA-binding.</text>
</comment>
<dbReference type="GO" id="GO:0017116">
    <property type="term" value="F:single-stranded DNA helicase activity"/>
    <property type="evidence" value="ECO:0007669"/>
    <property type="project" value="TreeGrafter"/>
</dbReference>
<dbReference type="HAMAP" id="MF_01487">
    <property type="entry name" value="RecD"/>
    <property type="match status" value="1"/>
</dbReference>
<dbReference type="GO" id="GO:0003677">
    <property type="term" value="F:DNA binding"/>
    <property type="evidence" value="ECO:0007669"/>
    <property type="project" value="UniProtKB-UniRule"/>
</dbReference>
<dbReference type="InterPro" id="IPR006344">
    <property type="entry name" value="RecD"/>
</dbReference>
<protein>
    <recommendedName>
        <fullName evidence="11">RecBCD enzyme subunit RecD</fullName>
        <ecNumber evidence="11">5.6.2.3</ecNumber>
    </recommendedName>
    <alternativeName>
        <fullName evidence="11">DNA 5'-3' helicase subunit RecD</fullName>
    </alternativeName>
    <alternativeName>
        <fullName evidence="11">Exonuclease V subunit RecD</fullName>
        <shortName evidence="11">ExoV subunit RecD</shortName>
    </alternativeName>
    <alternativeName>
        <fullName evidence="11">Helicase/nuclease RecBCD subunit RecD</fullName>
    </alternativeName>
</protein>
<keyword evidence="16" id="KW-1185">Reference proteome</keyword>
<dbReference type="PANTHER" id="PTHR43788">
    <property type="entry name" value="DNA2/NAM7 HELICASE FAMILY MEMBER"/>
    <property type="match status" value="1"/>
</dbReference>
<dbReference type="Pfam" id="PF13245">
    <property type="entry name" value="AAA_19"/>
    <property type="match status" value="1"/>
</dbReference>
<keyword evidence="8 11" id="KW-0238">DNA-binding</keyword>
<comment type="catalytic activity">
    <reaction evidence="11">
        <text>ATP + H2O = ADP + phosphate + H(+)</text>
        <dbReference type="Rhea" id="RHEA:13065"/>
        <dbReference type="ChEBI" id="CHEBI:15377"/>
        <dbReference type="ChEBI" id="CHEBI:15378"/>
        <dbReference type="ChEBI" id="CHEBI:30616"/>
        <dbReference type="ChEBI" id="CHEBI:43474"/>
        <dbReference type="ChEBI" id="CHEBI:456216"/>
        <dbReference type="EC" id="5.6.2.3"/>
    </reaction>
</comment>
<feature type="binding site" evidence="11">
    <location>
        <begin position="219"/>
        <end position="226"/>
    </location>
    <ligand>
        <name>ATP</name>
        <dbReference type="ChEBI" id="CHEBI:30616"/>
    </ligand>
</feature>
<evidence type="ECO:0000259" key="14">
    <source>
        <dbReference type="Pfam" id="PF21185"/>
    </source>
</evidence>
<dbReference type="EC" id="5.6.2.3" evidence="11"/>
<name>A0A916SYQ6_9MICO</name>
<evidence type="ECO:0000256" key="9">
    <source>
        <dbReference type="ARBA" id="ARBA00023204"/>
    </source>
</evidence>
<dbReference type="Gene3D" id="3.40.50.300">
    <property type="entry name" value="P-loop containing nucleotide triphosphate hydrolases"/>
    <property type="match status" value="3"/>
</dbReference>
<comment type="function">
    <text evidence="11">A helicase/nuclease that prepares dsDNA breaks (DSB) for recombinational DNA repair. Binds to DSBs and unwinds DNA via a highly rapid and processive ATP-dependent bidirectional helicase activity. Unwinds dsDNA until it encounters a Chi (crossover hotspot instigator) sequence from the 3' direction. Cuts ssDNA a few nucleotides 3' to the Chi site. The properties and activities of the enzyme are changed at Chi. The Chi-altered holoenzyme produces a long 3'-ssDNA overhang and facilitates RecA-binding to the ssDNA for homologous DNA recombination and repair. Holoenzyme degrades any linearized DNA that is unable to undergo homologous recombination. In the holoenzyme this subunit has ssDNA-dependent ATPase and 5'-3' helicase activity. When added to pre-assembled RecBC greatly stimulates nuclease activity and augments holoenzyme processivity. Negatively regulates the RecA-loading ability of RecBCD.</text>
</comment>
<keyword evidence="7 11" id="KW-0067">ATP-binding</keyword>
<keyword evidence="10 11" id="KW-0413">Isomerase</keyword>
<evidence type="ECO:0000256" key="2">
    <source>
        <dbReference type="ARBA" id="ARBA00022741"/>
    </source>
</evidence>
<organism evidence="15 16">
    <name type="scientific">Flexivirga endophytica</name>
    <dbReference type="NCBI Taxonomy" id="1849103"/>
    <lineage>
        <taxon>Bacteria</taxon>
        <taxon>Bacillati</taxon>
        <taxon>Actinomycetota</taxon>
        <taxon>Actinomycetes</taxon>
        <taxon>Micrococcales</taxon>
        <taxon>Dermacoccaceae</taxon>
        <taxon>Flexivirga</taxon>
    </lineage>
</organism>
<keyword evidence="3 11" id="KW-0227">DNA damage</keyword>
<dbReference type="GO" id="GO:0005524">
    <property type="term" value="F:ATP binding"/>
    <property type="evidence" value="ECO:0007669"/>
    <property type="project" value="UniProtKB-UniRule"/>
</dbReference>
<reference evidence="15" key="1">
    <citation type="journal article" date="2014" name="Int. J. Syst. Evol. Microbiol.">
        <title>Complete genome sequence of Corynebacterium casei LMG S-19264T (=DSM 44701T), isolated from a smear-ripened cheese.</title>
        <authorList>
            <consortium name="US DOE Joint Genome Institute (JGI-PGF)"/>
            <person name="Walter F."/>
            <person name="Albersmeier A."/>
            <person name="Kalinowski J."/>
            <person name="Ruckert C."/>
        </authorList>
    </citation>
    <scope>NUCLEOTIDE SEQUENCE</scope>
    <source>
        <strain evidence="15">CGMCC 1.15085</strain>
    </source>
</reference>
<evidence type="ECO:0000256" key="3">
    <source>
        <dbReference type="ARBA" id="ARBA00022763"/>
    </source>
</evidence>
<dbReference type="NCBIfam" id="TIGR01447">
    <property type="entry name" value="recD"/>
    <property type="match status" value="1"/>
</dbReference>
<feature type="compositionally biased region" description="Basic and acidic residues" evidence="12">
    <location>
        <begin position="100"/>
        <end position="111"/>
    </location>
</feature>
<evidence type="ECO:0000256" key="4">
    <source>
        <dbReference type="ARBA" id="ARBA00022801"/>
    </source>
</evidence>
<dbReference type="InterPro" id="IPR027417">
    <property type="entry name" value="P-loop_NTPase"/>
</dbReference>
<keyword evidence="9 11" id="KW-0234">DNA repair</keyword>
<dbReference type="Proteomes" id="UP000636793">
    <property type="component" value="Unassembled WGS sequence"/>
</dbReference>
<evidence type="ECO:0000256" key="10">
    <source>
        <dbReference type="ARBA" id="ARBA00023235"/>
    </source>
</evidence>
<reference evidence="15" key="2">
    <citation type="submission" date="2020-09" db="EMBL/GenBank/DDBJ databases">
        <authorList>
            <person name="Sun Q."/>
            <person name="Zhou Y."/>
        </authorList>
    </citation>
    <scope>NUCLEOTIDE SEQUENCE</scope>
    <source>
        <strain evidence="15">CGMCC 1.15085</strain>
    </source>
</reference>
<evidence type="ECO:0000313" key="15">
    <source>
        <dbReference type="EMBL" id="GGB24017.1"/>
    </source>
</evidence>
<feature type="domain" description="UvrD-like helicase C-terminal" evidence="13">
    <location>
        <begin position="551"/>
        <end position="597"/>
    </location>
</feature>
<evidence type="ECO:0000256" key="11">
    <source>
        <dbReference type="HAMAP-Rule" id="MF_01487"/>
    </source>
</evidence>
<keyword evidence="6 11" id="KW-0269">Exonuclease</keyword>
<keyword evidence="1 11" id="KW-0540">Nuclease</keyword>
<evidence type="ECO:0000256" key="5">
    <source>
        <dbReference type="ARBA" id="ARBA00022806"/>
    </source>
</evidence>
<dbReference type="InterPro" id="IPR027785">
    <property type="entry name" value="UvrD-like_helicase_C"/>
</dbReference>
<sequence length="623" mass="66661">MAVDDDVRIARRADGVLAAANRAGILEPADVHVARQLGDIAAEADPSVVLALALTVRTVRSGSICLDLHEAVDPSALTPVEDTERADDEQEGGSSAALSGREEPAAYRDPDPADPAIQQGLHEDWPTDADAWLRAVQDSALLRSGVLRVEFGLVYLDRYHREEVRVAQILRERATQDPPAVDAATLEAGLLRLFDGETYAEQRSAAESAVRQWTTVLTGGPGTGKTSTVARLLVLLGEQWDASGQTRPLRVALAAPTGKAAARLKESVSQAAAQLASGDAARIQDLDAMTLHRLLGWNSRSSNKIRFNESNRLPHDLIVVDETSMVALTMMSRLLRATRPTSRLVLVGDAEQLASVDAGAVMADLVEGYQQLAPRTVCRLTTSHRFDAEIGSLAAAVRAGDPDRAIALLRAGGEAVSWIEDHDPAPVLRGRLLDHALRLRERAVAGDAAGALTVLGEHRLLCAQRTGPRGVRWWNHLVDEWLSEATGDPLWEPMYVGRPILVTRNDYALGVHNGDTGVVMGGDGAAVAQIGTAAGPVPIAASRLSDIETMHAMTIHKSQGSEAGAITVLLPQEESPLLTKELLYTAVTRAQRHVTIVGSEETVRAAVTAQIRRATGLRRRLGG</sequence>
<dbReference type="GO" id="GO:0009338">
    <property type="term" value="C:exodeoxyribonuclease V complex"/>
    <property type="evidence" value="ECO:0007669"/>
    <property type="project" value="InterPro"/>
</dbReference>
<dbReference type="Pfam" id="PF13538">
    <property type="entry name" value="UvrD_C_2"/>
    <property type="match status" value="1"/>
</dbReference>
<dbReference type="CDD" id="cd18809">
    <property type="entry name" value="SF1_C_RecD"/>
    <property type="match status" value="1"/>
</dbReference>
<keyword evidence="2 11" id="KW-0547">Nucleotide-binding</keyword>
<evidence type="ECO:0000256" key="12">
    <source>
        <dbReference type="SAM" id="MobiDB-lite"/>
    </source>
</evidence>
<comment type="similarity">
    <text evidence="11">Belongs to the RecD family.</text>
</comment>
<dbReference type="RefSeq" id="WP_188836114.1">
    <property type="nucleotide sequence ID" value="NZ_BMHI01000002.1"/>
</dbReference>
<feature type="domain" description="RecBCD enzyme subunit RecD N-terminal" evidence="14">
    <location>
        <begin position="23"/>
        <end position="140"/>
    </location>
</feature>
<keyword evidence="4 11" id="KW-0378">Hydrolase</keyword>
<dbReference type="SUPFAM" id="SSF52540">
    <property type="entry name" value="P-loop containing nucleoside triphosphate hydrolases"/>
    <property type="match status" value="2"/>
</dbReference>
<gene>
    <name evidence="11 15" type="primary">recD</name>
    <name evidence="15" type="ORF">GCM10011492_12410</name>
</gene>
<dbReference type="CDD" id="cd17933">
    <property type="entry name" value="DEXSc_RecD-like"/>
    <property type="match status" value="1"/>
</dbReference>
<comment type="caution">
    <text evidence="15">The sequence shown here is derived from an EMBL/GenBank/DDBJ whole genome shotgun (WGS) entry which is preliminary data.</text>
</comment>
<proteinExistence type="inferred from homology"/>
<evidence type="ECO:0000313" key="16">
    <source>
        <dbReference type="Proteomes" id="UP000636793"/>
    </source>
</evidence>
<evidence type="ECO:0000256" key="6">
    <source>
        <dbReference type="ARBA" id="ARBA00022839"/>
    </source>
</evidence>
<dbReference type="GO" id="GO:0008854">
    <property type="term" value="F:exodeoxyribonuclease V activity"/>
    <property type="evidence" value="ECO:0007669"/>
    <property type="project" value="InterPro"/>
</dbReference>
<evidence type="ECO:0000259" key="13">
    <source>
        <dbReference type="Pfam" id="PF13538"/>
    </source>
</evidence>
<dbReference type="InterPro" id="IPR041851">
    <property type="entry name" value="RecD_N_sf"/>
</dbReference>
<comment type="miscellaneous">
    <text evidence="11">In the RecBCD complex, RecB has a slow 3'-5' helicase, an exonuclease activity and loads RecA onto ssDNA, RecD has a fast 5'-3' helicase activity, while RecC stimulates the ATPase and processivity of the RecB helicase and contributes to recognition of the Chi site.</text>
</comment>
<dbReference type="Gene3D" id="1.10.10.1020">
    <property type="entry name" value="RecBCD complex, subunit RecD, N-terminal domain"/>
    <property type="match status" value="1"/>
</dbReference>
<dbReference type="Pfam" id="PF21185">
    <property type="entry name" value="RecD_N"/>
    <property type="match status" value="1"/>
</dbReference>
<evidence type="ECO:0000256" key="1">
    <source>
        <dbReference type="ARBA" id="ARBA00022722"/>
    </source>
</evidence>
<dbReference type="PANTHER" id="PTHR43788:SF6">
    <property type="entry name" value="DNA HELICASE B"/>
    <property type="match status" value="1"/>
</dbReference>